<evidence type="ECO:0000313" key="2">
    <source>
        <dbReference type="Proteomes" id="UP000059680"/>
    </source>
</evidence>
<keyword evidence="2" id="KW-1185">Reference proteome</keyword>
<accession>A0A0P0Y2R5</accession>
<dbReference type="AlphaFoldDB" id="A0A0P0Y2R5"/>
<protein>
    <submittedName>
        <fullName evidence="1">Os11g0516250 protein</fullName>
    </submittedName>
</protein>
<reference evidence="2" key="1">
    <citation type="journal article" date="2005" name="Nature">
        <title>The map-based sequence of the rice genome.</title>
        <authorList>
            <consortium name="International rice genome sequencing project (IRGSP)"/>
            <person name="Matsumoto T."/>
            <person name="Wu J."/>
            <person name="Kanamori H."/>
            <person name="Katayose Y."/>
            <person name="Fujisawa M."/>
            <person name="Namiki N."/>
            <person name="Mizuno H."/>
            <person name="Yamamoto K."/>
            <person name="Antonio B.A."/>
            <person name="Baba T."/>
            <person name="Sakata K."/>
            <person name="Nagamura Y."/>
            <person name="Aoki H."/>
            <person name="Arikawa K."/>
            <person name="Arita K."/>
            <person name="Bito T."/>
            <person name="Chiden Y."/>
            <person name="Fujitsuka N."/>
            <person name="Fukunaka R."/>
            <person name="Hamada M."/>
            <person name="Harada C."/>
            <person name="Hayashi A."/>
            <person name="Hijishita S."/>
            <person name="Honda M."/>
            <person name="Hosokawa S."/>
            <person name="Ichikawa Y."/>
            <person name="Idonuma A."/>
            <person name="Iijima M."/>
            <person name="Ikeda M."/>
            <person name="Ikeno M."/>
            <person name="Ito K."/>
            <person name="Ito S."/>
            <person name="Ito T."/>
            <person name="Ito Y."/>
            <person name="Ito Y."/>
            <person name="Iwabuchi A."/>
            <person name="Kamiya K."/>
            <person name="Karasawa W."/>
            <person name="Kurita K."/>
            <person name="Katagiri S."/>
            <person name="Kikuta A."/>
            <person name="Kobayashi H."/>
            <person name="Kobayashi N."/>
            <person name="Machita K."/>
            <person name="Maehara T."/>
            <person name="Masukawa M."/>
            <person name="Mizubayashi T."/>
            <person name="Mukai Y."/>
            <person name="Nagasaki H."/>
            <person name="Nagata Y."/>
            <person name="Naito S."/>
            <person name="Nakashima M."/>
            <person name="Nakama Y."/>
            <person name="Nakamichi Y."/>
            <person name="Nakamura M."/>
            <person name="Meguro A."/>
            <person name="Negishi M."/>
            <person name="Ohta I."/>
            <person name="Ohta T."/>
            <person name="Okamoto M."/>
            <person name="Ono N."/>
            <person name="Saji S."/>
            <person name="Sakaguchi M."/>
            <person name="Sakai K."/>
            <person name="Shibata M."/>
            <person name="Shimokawa T."/>
            <person name="Song J."/>
            <person name="Takazaki Y."/>
            <person name="Terasawa K."/>
            <person name="Tsugane M."/>
            <person name="Tsuji K."/>
            <person name="Ueda S."/>
            <person name="Waki K."/>
            <person name="Yamagata H."/>
            <person name="Yamamoto M."/>
            <person name="Yamamoto S."/>
            <person name="Yamane H."/>
            <person name="Yoshiki S."/>
            <person name="Yoshihara R."/>
            <person name="Yukawa K."/>
            <person name="Zhong H."/>
            <person name="Yano M."/>
            <person name="Yuan Q."/>
            <person name="Ouyang S."/>
            <person name="Liu J."/>
            <person name="Jones K.M."/>
            <person name="Gansberger K."/>
            <person name="Moffat K."/>
            <person name="Hill J."/>
            <person name="Bera J."/>
            <person name="Fadrosh D."/>
            <person name="Jin S."/>
            <person name="Johri S."/>
            <person name="Kim M."/>
            <person name="Overton L."/>
            <person name="Reardon M."/>
            <person name="Tsitrin T."/>
            <person name="Vuong H."/>
            <person name="Weaver B."/>
            <person name="Ciecko A."/>
            <person name="Tallon L."/>
            <person name="Jackson J."/>
            <person name="Pai G."/>
            <person name="Aken S.V."/>
            <person name="Utterback T."/>
            <person name="Reidmuller S."/>
            <person name="Feldblyum T."/>
            <person name="Hsiao J."/>
            <person name="Zismann V."/>
            <person name="Iobst S."/>
            <person name="de Vazeille A.R."/>
            <person name="Buell C.R."/>
            <person name="Ying K."/>
            <person name="Li Y."/>
            <person name="Lu T."/>
            <person name="Huang Y."/>
            <person name="Zhao Q."/>
            <person name="Feng Q."/>
            <person name="Zhang L."/>
            <person name="Zhu J."/>
            <person name="Weng Q."/>
            <person name="Mu J."/>
            <person name="Lu Y."/>
            <person name="Fan D."/>
            <person name="Liu Y."/>
            <person name="Guan J."/>
            <person name="Zhang Y."/>
            <person name="Yu S."/>
            <person name="Liu X."/>
            <person name="Zhang Y."/>
            <person name="Hong G."/>
            <person name="Han B."/>
            <person name="Choisne N."/>
            <person name="Demange N."/>
            <person name="Orjeda G."/>
            <person name="Samain S."/>
            <person name="Cattolico L."/>
            <person name="Pelletier E."/>
            <person name="Couloux A."/>
            <person name="Segurens B."/>
            <person name="Wincker P."/>
            <person name="D'Hont A."/>
            <person name="Scarpelli C."/>
            <person name="Weissenbach J."/>
            <person name="Salanoubat M."/>
            <person name="Quetier F."/>
            <person name="Yu Y."/>
            <person name="Kim H.R."/>
            <person name="Rambo T."/>
            <person name="Currie J."/>
            <person name="Collura K."/>
            <person name="Luo M."/>
            <person name="Yang T."/>
            <person name="Ammiraju J.S.S."/>
            <person name="Engler F."/>
            <person name="Soderlund C."/>
            <person name="Wing R.A."/>
            <person name="Palmer L.E."/>
            <person name="de la Bastide M."/>
            <person name="Spiegel L."/>
            <person name="Nascimento L."/>
            <person name="Zutavern T."/>
            <person name="O'Shaughnessy A."/>
            <person name="Dike S."/>
            <person name="Dedhia N."/>
            <person name="Preston R."/>
            <person name="Balija V."/>
            <person name="McCombie W.R."/>
            <person name="Chow T."/>
            <person name="Chen H."/>
            <person name="Chung M."/>
            <person name="Chen C."/>
            <person name="Shaw J."/>
            <person name="Wu H."/>
            <person name="Hsiao K."/>
            <person name="Chao Y."/>
            <person name="Chu M."/>
            <person name="Cheng C."/>
            <person name="Hour A."/>
            <person name="Lee P."/>
            <person name="Lin S."/>
            <person name="Lin Y."/>
            <person name="Liou J."/>
            <person name="Liu S."/>
            <person name="Hsing Y."/>
            <person name="Raghuvanshi S."/>
            <person name="Mohanty A."/>
            <person name="Bharti A.K."/>
            <person name="Gaur A."/>
            <person name="Gupta V."/>
            <person name="Kumar D."/>
            <person name="Ravi V."/>
            <person name="Vij S."/>
            <person name="Kapur A."/>
            <person name="Khurana P."/>
            <person name="Khurana P."/>
            <person name="Khurana J.P."/>
            <person name="Tyagi A.K."/>
            <person name="Gaikwad K."/>
            <person name="Singh A."/>
            <person name="Dalal V."/>
            <person name="Srivastava S."/>
            <person name="Dixit A."/>
            <person name="Pal A.K."/>
            <person name="Ghazi I.A."/>
            <person name="Yadav M."/>
            <person name="Pandit A."/>
            <person name="Bhargava A."/>
            <person name="Sureshbabu K."/>
            <person name="Batra K."/>
            <person name="Sharma T.R."/>
            <person name="Mohapatra T."/>
            <person name="Singh N.K."/>
            <person name="Messing J."/>
            <person name="Nelson A.B."/>
            <person name="Fuks G."/>
            <person name="Kavchok S."/>
            <person name="Keizer G."/>
            <person name="Linton E."/>
            <person name="Llaca V."/>
            <person name="Song R."/>
            <person name="Tanyolac B."/>
            <person name="Young S."/>
            <person name="Ho-Il K."/>
            <person name="Hahn J.H."/>
            <person name="Sangsakoo G."/>
            <person name="Vanavichit A."/>
            <person name="de Mattos Luiz.A.T."/>
            <person name="Zimmer P.D."/>
            <person name="Malone G."/>
            <person name="Dellagostin O."/>
            <person name="de Oliveira A.C."/>
            <person name="Bevan M."/>
            <person name="Bancroft I."/>
            <person name="Minx P."/>
            <person name="Cordum H."/>
            <person name="Wilson R."/>
            <person name="Cheng Z."/>
            <person name="Jin W."/>
            <person name="Jiang J."/>
            <person name="Leong S.A."/>
            <person name="Iwama H."/>
            <person name="Gojobori T."/>
            <person name="Itoh T."/>
            <person name="Niimura Y."/>
            <person name="Fujii Y."/>
            <person name="Habara T."/>
            <person name="Sakai H."/>
            <person name="Sato Y."/>
            <person name="Wilson G."/>
            <person name="Kumar K."/>
            <person name="McCouch S."/>
            <person name="Juretic N."/>
            <person name="Hoen D."/>
            <person name="Wright S."/>
            <person name="Bruskiewich R."/>
            <person name="Bureau T."/>
            <person name="Miyao A."/>
            <person name="Hirochika H."/>
            <person name="Nishikawa T."/>
            <person name="Kadowaki K."/>
            <person name="Sugiura M."/>
            <person name="Burr B."/>
            <person name="Sasaki T."/>
        </authorList>
    </citation>
    <scope>NUCLEOTIDE SEQUENCE [LARGE SCALE GENOMIC DNA]</scope>
    <source>
        <strain evidence="2">cv. Nipponbare</strain>
    </source>
</reference>
<organism evidence="1 2">
    <name type="scientific">Oryza sativa subsp. japonica</name>
    <name type="common">Rice</name>
    <dbReference type="NCBI Taxonomy" id="39947"/>
    <lineage>
        <taxon>Eukaryota</taxon>
        <taxon>Viridiplantae</taxon>
        <taxon>Streptophyta</taxon>
        <taxon>Embryophyta</taxon>
        <taxon>Tracheophyta</taxon>
        <taxon>Spermatophyta</taxon>
        <taxon>Magnoliopsida</taxon>
        <taxon>Liliopsida</taxon>
        <taxon>Poales</taxon>
        <taxon>Poaceae</taxon>
        <taxon>BOP clade</taxon>
        <taxon>Oryzoideae</taxon>
        <taxon>Oryzeae</taxon>
        <taxon>Oryzinae</taxon>
        <taxon>Oryza</taxon>
        <taxon>Oryza sativa</taxon>
    </lineage>
</organism>
<dbReference type="PaxDb" id="39947-A0A0P0Y2R5"/>
<reference evidence="1 2" key="3">
    <citation type="journal article" date="2013" name="Rice">
        <title>Improvement of the Oryza sativa Nipponbare reference genome using next generation sequence and optical map data.</title>
        <authorList>
            <person name="Kawahara Y."/>
            <person name="de la Bastide M."/>
            <person name="Hamilton J.P."/>
            <person name="Kanamori H."/>
            <person name="McCombie W.R."/>
            <person name="Ouyang S."/>
            <person name="Schwartz D.C."/>
            <person name="Tanaka T."/>
            <person name="Wu J."/>
            <person name="Zhou S."/>
            <person name="Childs K.L."/>
            <person name="Davidson R.M."/>
            <person name="Lin H."/>
            <person name="Quesada-Ocampo L."/>
            <person name="Vaillancourt B."/>
            <person name="Sakai H."/>
            <person name="Lee S.S."/>
            <person name="Kim J."/>
            <person name="Numa H."/>
            <person name="Itoh T."/>
            <person name="Buell C.R."/>
            <person name="Matsumoto T."/>
        </authorList>
    </citation>
    <scope>NUCLEOTIDE SEQUENCE [LARGE SCALE GENOMIC DNA]</scope>
    <source>
        <strain evidence="2">cv. Nipponbare</strain>
    </source>
</reference>
<reference evidence="1 2" key="2">
    <citation type="journal article" date="2013" name="Plant Cell Physiol.">
        <title>Rice Annotation Project Database (RAP-DB): an integrative and interactive database for rice genomics.</title>
        <authorList>
            <person name="Sakai H."/>
            <person name="Lee S.S."/>
            <person name="Tanaka T."/>
            <person name="Numa H."/>
            <person name="Kim J."/>
            <person name="Kawahara Y."/>
            <person name="Wakimoto H."/>
            <person name="Yang C.C."/>
            <person name="Iwamoto M."/>
            <person name="Abe T."/>
            <person name="Yamada Y."/>
            <person name="Muto A."/>
            <person name="Inokuchi H."/>
            <person name="Ikemura T."/>
            <person name="Matsumoto T."/>
            <person name="Sasaki T."/>
            <person name="Itoh T."/>
        </authorList>
    </citation>
    <scope>NUCLEOTIDE SEQUENCE [LARGE SCALE GENOMIC DNA]</scope>
    <source>
        <strain evidence="2">cv. Nipponbare</strain>
    </source>
</reference>
<evidence type="ECO:0000313" key="1">
    <source>
        <dbReference type="EMBL" id="BAT14193.1"/>
    </source>
</evidence>
<dbReference type="EMBL" id="AP014967">
    <property type="protein sequence ID" value="BAT14193.1"/>
    <property type="molecule type" value="Genomic_DNA"/>
</dbReference>
<sequence length="104" mass="11442">MSSVTVVALQSPVPLVLAPPSRPALEPDDHVRDMNHIVLSTRYRLAPSTASSRWLTTRRISYIVSGNTLWTMAKAGSPSMSTDRAIDYVEWLCRHEQAGGACCE</sequence>
<dbReference type="Proteomes" id="UP000059680">
    <property type="component" value="Chromosome 11"/>
</dbReference>
<name>A0A0P0Y2R5_ORYSJ</name>
<gene>
    <name evidence="1" type="ordered locus">Os11g0516250</name>
    <name evidence="1" type="ORF">OSNPB_110516250</name>
</gene>
<dbReference type="InParanoid" id="A0A0P0Y2R5"/>
<proteinExistence type="predicted"/>